<dbReference type="RefSeq" id="WP_010076034.1">
    <property type="nucleotide sequence ID" value="NC_014393.1"/>
</dbReference>
<evidence type="ECO:0000256" key="2">
    <source>
        <dbReference type="ARBA" id="ARBA00004936"/>
    </source>
</evidence>
<comment type="subcellular location">
    <subcellularLocation>
        <location evidence="1">Cell membrane</location>
        <topology evidence="1">Multi-pass membrane protein</topology>
    </subcellularLocation>
</comment>
<evidence type="ECO:0000256" key="8">
    <source>
        <dbReference type="PIRSR" id="PIRSR005091-1"/>
    </source>
</evidence>
<evidence type="ECO:0000259" key="12">
    <source>
        <dbReference type="Pfam" id="PF00884"/>
    </source>
</evidence>
<evidence type="ECO:0000313" key="13">
    <source>
        <dbReference type="EMBL" id="ADL51102.1"/>
    </source>
</evidence>
<dbReference type="Proteomes" id="UP000002730">
    <property type="component" value="Chromosome"/>
</dbReference>
<organism evidence="13 14">
    <name type="scientific">Clostridium cellulovorans (strain ATCC 35296 / DSM 3052 / OCM 3 / 743B)</name>
    <dbReference type="NCBI Taxonomy" id="573061"/>
    <lineage>
        <taxon>Bacteria</taxon>
        <taxon>Bacillati</taxon>
        <taxon>Bacillota</taxon>
        <taxon>Clostridia</taxon>
        <taxon>Eubacteriales</taxon>
        <taxon>Clostridiaceae</taxon>
        <taxon>Clostridium</taxon>
    </lineage>
</organism>
<dbReference type="PANTHER" id="PTHR47371">
    <property type="entry name" value="LIPOTEICHOIC ACID SYNTHASE"/>
    <property type="match status" value="1"/>
</dbReference>
<comment type="similarity">
    <text evidence="3">Belongs to the LTA synthase family.</text>
</comment>
<feature type="domain" description="Sulfatase N-terminal" evidence="12">
    <location>
        <begin position="264"/>
        <end position="550"/>
    </location>
</feature>
<name>D9SVH8_CLOC7</name>
<dbReference type="STRING" id="573061.Clocel_1349"/>
<evidence type="ECO:0000256" key="5">
    <source>
        <dbReference type="ARBA" id="ARBA00022692"/>
    </source>
</evidence>
<dbReference type="PIRSF" id="PIRSF005091">
    <property type="entry name" value="Mmb_sulf_HI1246"/>
    <property type="match status" value="1"/>
</dbReference>
<evidence type="ECO:0000256" key="9">
    <source>
        <dbReference type="PIRSR" id="PIRSR005091-2"/>
    </source>
</evidence>
<feature type="transmembrane region" description="Helical" evidence="11">
    <location>
        <begin position="59"/>
        <end position="76"/>
    </location>
</feature>
<dbReference type="GO" id="GO:0005886">
    <property type="term" value="C:plasma membrane"/>
    <property type="evidence" value="ECO:0007669"/>
    <property type="project" value="UniProtKB-SubCell"/>
</dbReference>
<accession>D9SVH8</accession>
<keyword evidence="14" id="KW-1185">Reference proteome</keyword>
<dbReference type="SUPFAM" id="SSF53649">
    <property type="entry name" value="Alkaline phosphatase-like"/>
    <property type="match status" value="1"/>
</dbReference>
<reference evidence="13 14" key="1">
    <citation type="submission" date="2010-08" db="EMBL/GenBank/DDBJ databases">
        <title>Complete sequence of Clostridium cellulovorans 743B.</title>
        <authorList>
            <consortium name="US DOE Joint Genome Institute"/>
            <person name="Lucas S."/>
            <person name="Copeland A."/>
            <person name="Lapidus A."/>
            <person name="Cheng J.-F."/>
            <person name="Bruce D."/>
            <person name="Goodwin L."/>
            <person name="Pitluck S."/>
            <person name="Chertkov O."/>
            <person name="Detter J.C."/>
            <person name="Han C."/>
            <person name="Tapia R."/>
            <person name="Land M."/>
            <person name="Hauser L."/>
            <person name="Chang Y.-J."/>
            <person name="Jeffries C."/>
            <person name="Kyrpides N."/>
            <person name="Ivanova N."/>
            <person name="Mikhailova N."/>
            <person name="Hemme C.L."/>
            <person name="Woyke T."/>
        </authorList>
    </citation>
    <scope>NUCLEOTIDE SEQUENCE [LARGE SCALE GENOMIC DNA]</scope>
    <source>
        <strain evidence="14">ATCC 35296 / DSM 3052 / OCM 3 / 743B</strain>
    </source>
</reference>
<feature type="transmembrane region" description="Helical" evidence="11">
    <location>
        <begin position="20"/>
        <end position="39"/>
    </location>
</feature>
<dbReference type="KEGG" id="ccb:Clocel_1349"/>
<keyword evidence="6 11" id="KW-1133">Transmembrane helix</keyword>
<evidence type="ECO:0000256" key="7">
    <source>
        <dbReference type="ARBA" id="ARBA00023136"/>
    </source>
</evidence>
<evidence type="ECO:0000256" key="3">
    <source>
        <dbReference type="ARBA" id="ARBA00009983"/>
    </source>
</evidence>
<feature type="binding site" evidence="9">
    <location>
        <position position="428"/>
    </location>
    <ligand>
        <name>substrate</name>
    </ligand>
</feature>
<sequence>MHEKFNSLKQQMKSLIRNSCFWFVTLMIFIKSVIFMWVVGSNYAAGLSIGGGFFSIPPYMTFIAFAIAMTSFALLFKGRGQLYSLLIINILCTVICIGHLWYYRGFSSFLNFFLFSMTSNLENLGATIVSLIKVVDMLFIIDIFISIFYIIKNKKAYKGVKRNVPAFIIVFFTSIIYLAFAHIKIDNFDRSINGQSLFLQSWAPTETMSNLGPVGYLVYDGYKYYENTKPYNLTEEEKVNIENWYKENNENLEDNKYSGIFKNKNLLIIQVESLENFVINQKINGQEITPNINKLLSNSIYFDNYHEQVWNGTSADCDLLVTANVFPVRSGATFFRYPGNYYPSSLPNIFNNAGYETESLHPDKAQYWNYKSALTSIGFKNFISEENYNVTEQINIGISDKNYFSEAIKFITELKEPFYAHTITLTNHAPFTLPDKEKKLDLPNNLKENVLGDYFQTVRYSDEQIATFLNNLDKAGKLDNTVVVIYGDHTGVHKYYDDKVNEVENREPWMDNNNWRIPFIIYSKDLAPETISVTGGQIDTLPTLAYLFGIPKDNYYYTMGRNLLNTKRDSTILADFTVIGNATEAEKEHLRKGMEISEPIVESNYFKNYK</sequence>
<dbReference type="InterPro" id="IPR050448">
    <property type="entry name" value="OpgB/LTA_synthase_biosynth"/>
</dbReference>
<evidence type="ECO:0000256" key="4">
    <source>
        <dbReference type="ARBA" id="ARBA00022475"/>
    </source>
</evidence>
<dbReference type="PANTHER" id="PTHR47371:SF3">
    <property type="entry name" value="PHOSPHOGLYCEROL TRANSFERASE I"/>
    <property type="match status" value="1"/>
</dbReference>
<evidence type="ECO:0000256" key="11">
    <source>
        <dbReference type="SAM" id="Phobius"/>
    </source>
</evidence>
<gene>
    <name evidence="13" type="ordered locus">Clocel_1349</name>
</gene>
<dbReference type="CDD" id="cd16015">
    <property type="entry name" value="LTA_synthase"/>
    <property type="match status" value="1"/>
</dbReference>
<dbReference type="InterPro" id="IPR000917">
    <property type="entry name" value="Sulfatase_N"/>
</dbReference>
<feature type="active site" evidence="8">
    <location>
        <position position="314"/>
    </location>
</feature>
<dbReference type="InterPro" id="IPR012160">
    <property type="entry name" value="LtaS-like"/>
</dbReference>
<keyword evidence="4" id="KW-1003">Cell membrane</keyword>
<feature type="binding site" evidence="10">
    <location>
        <position position="272"/>
    </location>
    <ligand>
        <name>Mn(2+)</name>
        <dbReference type="ChEBI" id="CHEBI:29035"/>
    </ligand>
</feature>
<protein>
    <submittedName>
        <fullName evidence="13">Sulfatase</fullName>
    </submittedName>
</protein>
<dbReference type="OrthoDB" id="5901192at2"/>
<feature type="binding site" evidence="10">
    <location>
        <position position="488"/>
    </location>
    <ligand>
        <name>Mn(2+)</name>
        <dbReference type="ChEBI" id="CHEBI:29035"/>
    </ligand>
</feature>
<proteinExistence type="inferred from homology"/>
<evidence type="ECO:0000256" key="6">
    <source>
        <dbReference type="ARBA" id="ARBA00022989"/>
    </source>
</evidence>
<keyword evidence="9" id="KW-0479">Metal-binding</keyword>
<dbReference type="Gene3D" id="3.40.720.10">
    <property type="entry name" value="Alkaline Phosphatase, subunit A"/>
    <property type="match status" value="1"/>
</dbReference>
<dbReference type="AlphaFoldDB" id="D9SVH8"/>
<feature type="transmembrane region" description="Helical" evidence="11">
    <location>
        <begin position="83"/>
        <end position="104"/>
    </location>
</feature>
<evidence type="ECO:0000256" key="1">
    <source>
        <dbReference type="ARBA" id="ARBA00004651"/>
    </source>
</evidence>
<dbReference type="InterPro" id="IPR017850">
    <property type="entry name" value="Alkaline_phosphatase_core_sf"/>
</dbReference>
<keyword evidence="7 11" id="KW-0472">Membrane</keyword>
<evidence type="ECO:0000313" key="14">
    <source>
        <dbReference type="Proteomes" id="UP000002730"/>
    </source>
</evidence>
<dbReference type="Gene3D" id="3.30.1120.170">
    <property type="match status" value="1"/>
</dbReference>
<feature type="transmembrane region" description="Helical" evidence="11">
    <location>
        <begin position="163"/>
        <end position="183"/>
    </location>
</feature>
<comment type="pathway">
    <text evidence="2">Cell wall biogenesis; lipoteichoic acid biosynthesis.</text>
</comment>
<dbReference type="Pfam" id="PF00884">
    <property type="entry name" value="Sulfatase"/>
    <property type="match status" value="1"/>
</dbReference>
<keyword evidence="9" id="KW-0464">Manganese</keyword>
<dbReference type="HOGENOM" id="CLU_021310_1_0_9"/>
<dbReference type="EMBL" id="CP002160">
    <property type="protein sequence ID" value="ADL51102.1"/>
    <property type="molecule type" value="Genomic_DNA"/>
</dbReference>
<keyword evidence="5 11" id="KW-0812">Transmembrane</keyword>
<evidence type="ECO:0000256" key="10">
    <source>
        <dbReference type="PIRSR" id="PIRSR005091-3"/>
    </source>
</evidence>
<dbReference type="GO" id="GO:0046872">
    <property type="term" value="F:metal ion binding"/>
    <property type="evidence" value="ECO:0007669"/>
    <property type="project" value="UniProtKB-KW"/>
</dbReference>
<dbReference type="eggNOG" id="COG1368">
    <property type="taxonomic scope" value="Bacteria"/>
</dbReference>
<feature type="binding site" evidence="10">
    <location>
        <position position="489"/>
    </location>
    <ligand>
        <name>Mn(2+)</name>
        <dbReference type="ChEBI" id="CHEBI:29035"/>
    </ligand>
</feature>
<feature type="transmembrane region" description="Helical" evidence="11">
    <location>
        <begin position="124"/>
        <end position="151"/>
    </location>
</feature>